<dbReference type="Proteomes" id="UP000190135">
    <property type="component" value="Unassembled WGS sequence"/>
</dbReference>
<evidence type="ECO:0000313" key="1">
    <source>
        <dbReference type="EMBL" id="SKA08363.1"/>
    </source>
</evidence>
<protein>
    <submittedName>
        <fullName evidence="1">Uncharacterized protein</fullName>
    </submittedName>
</protein>
<proteinExistence type="predicted"/>
<dbReference type="STRING" id="1365950.SAMN05428963_105323"/>
<dbReference type="AlphaFoldDB" id="A0A1T4QX72"/>
<reference evidence="1 2" key="1">
    <citation type="submission" date="2017-02" db="EMBL/GenBank/DDBJ databases">
        <authorList>
            <person name="Peterson S.W."/>
        </authorList>
    </citation>
    <scope>NUCLEOTIDE SEQUENCE [LARGE SCALE GENOMIC DNA]</scope>
    <source>
        <strain evidence="1 2">USBA 369</strain>
    </source>
</reference>
<keyword evidence="2" id="KW-1185">Reference proteome</keyword>
<name>A0A1T4QX72_9HYPH</name>
<dbReference type="EMBL" id="FUXL01000005">
    <property type="protein sequence ID" value="SKA08363.1"/>
    <property type="molecule type" value="Genomic_DNA"/>
</dbReference>
<accession>A0A1T4QX72</accession>
<sequence length="46" mass="4640">MLSGGLQAAVTPAAGARALRPNAFPLRGPDVASASARFADAEARFL</sequence>
<organism evidence="1 2">
    <name type="scientific">Consotaella salsifontis</name>
    <dbReference type="NCBI Taxonomy" id="1365950"/>
    <lineage>
        <taxon>Bacteria</taxon>
        <taxon>Pseudomonadati</taxon>
        <taxon>Pseudomonadota</taxon>
        <taxon>Alphaproteobacteria</taxon>
        <taxon>Hyphomicrobiales</taxon>
        <taxon>Aurantimonadaceae</taxon>
        <taxon>Consotaella</taxon>
    </lineage>
</organism>
<evidence type="ECO:0000313" key="2">
    <source>
        <dbReference type="Proteomes" id="UP000190135"/>
    </source>
</evidence>
<gene>
    <name evidence="1" type="ORF">SAMN05428963_105323</name>
</gene>